<evidence type="ECO:0008006" key="4">
    <source>
        <dbReference type="Google" id="ProtNLM"/>
    </source>
</evidence>
<evidence type="ECO:0000256" key="1">
    <source>
        <dbReference type="SAM" id="Phobius"/>
    </source>
</evidence>
<evidence type="ECO:0000313" key="2">
    <source>
        <dbReference type="EMBL" id="NSX53247.1"/>
    </source>
</evidence>
<accession>A0ABX2IK41</accession>
<dbReference type="RefSeq" id="WP_174134373.1">
    <property type="nucleotide sequence ID" value="NZ_JABUFE010000001.1"/>
</dbReference>
<proteinExistence type="predicted"/>
<keyword evidence="3" id="KW-1185">Reference proteome</keyword>
<sequence length="168" mass="18561">MKITRNTPDQLILDYTPWIHGIGIAAVTFAITGVSIGTILSGSWKGLFPLIIGGLTGGLLFVFFVERTQAIFDAKNGTVTLRRRTVFKYDQVQFDLSDVQQAVLEEHLSVKKGNMQSDVVLYRPSVKIGPGQDEGIYALHEVYTDQRGPQNIVDTINKWCAQAYSGAI</sequence>
<feature type="transmembrane region" description="Helical" evidence="1">
    <location>
        <begin position="46"/>
        <end position="65"/>
    </location>
</feature>
<feature type="transmembrane region" description="Helical" evidence="1">
    <location>
        <begin position="21"/>
        <end position="40"/>
    </location>
</feature>
<name>A0ABX2IK41_9RHOB</name>
<comment type="caution">
    <text evidence="2">The sequence shown here is derived from an EMBL/GenBank/DDBJ whole genome shotgun (WGS) entry which is preliminary data.</text>
</comment>
<dbReference type="EMBL" id="JABUFE010000001">
    <property type="protein sequence ID" value="NSX53247.1"/>
    <property type="molecule type" value="Genomic_DNA"/>
</dbReference>
<keyword evidence="1" id="KW-1133">Transmembrane helix</keyword>
<protein>
    <recommendedName>
        <fullName evidence="4">DUF304 domain-containing protein</fullName>
    </recommendedName>
</protein>
<keyword evidence="1" id="KW-0472">Membrane</keyword>
<evidence type="ECO:0000313" key="3">
    <source>
        <dbReference type="Proteomes" id="UP000777935"/>
    </source>
</evidence>
<organism evidence="2 3">
    <name type="scientific">Parasulfitobacter algicola</name>
    <dbReference type="NCBI Taxonomy" id="2614809"/>
    <lineage>
        <taxon>Bacteria</taxon>
        <taxon>Pseudomonadati</taxon>
        <taxon>Pseudomonadota</taxon>
        <taxon>Alphaproteobacteria</taxon>
        <taxon>Rhodobacterales</taxon>
        <taxon>Roseobacteraceae</taxon>
        <taxon>Parasulfitobacter</taxon>
    </lineage>
</organism>
<dbReference type="Proteomes" id="UP000777935">
    <property type="component" value="Unassembled WGS sequence"/>
</dbReference>
<keyword evidence="1" id="KW-0812">Transmembrane</keyword>
<gene>
    <name evidence="2" type="ORF">HRQ87_00355</name>
</gene>
<reference evidence="2 3" key="1">
    <citation type="submission" date="2020-06" db="EMBL/GenBank/DDBJ databases">
        <title>Sulfitobacter algicola sp. nov., isolated from green algae.</title>
        <authorList>
            <person name="Wang C."/>
        </authorList>
    </citation>
    <scope>NUCLEOTIDE SEQUENCE [LARGE SCALE GENOMIC DNA]</scope>
    <source>
        <strain evidence="2 3">1151</strain>
    </source>
</reference>